<dbReference type="GO" id="GO:0045944">
    <property type="term" value="P:positive regulation of transcription by RNA polymerase II"/>
    <property type="evidence" value="ECO:0007669"/>
    <property type="project" value="TreeGrafter"/>
</dbReference>
<dbReference type="InterPro" id="IPR002110">
    <property type="entry name" value="Ankyrin_rpt"/>
</dbReference>
<dbReference type="EMBL" id="HBHX01040751">
    <property type="protein sequence ID" value="CAE0121913.1"/>
    <property type="molecule type" value="Transcribed_RNA"/>
</dbReference>
<dbReference type="PROSITE" id="PS50297">
    <property type="entry name" value="ANK_REP_REGION"/>
    <property type="match status" value="2"/>
</dbReference>
<evidence type="ECO:0000256" key="2">
    <source>
        <dbReference type="ARBA" id="ARBA00023043"/>
    </source>
</evidence>
<dbReference type="InterPro" id="IPR050663">
    <property type="entry name" value="Ankyrin-SOCS_Box"/>
</dbReference>
<organism evidence="4">
    <name type="scientific">Haptolina ericina</name>
    <dbReference type="NCBI Taxonomy" id="156174"/>
    <lineage>
        <taxon>Eukaryota</taxon>
        <taxon>Haptista</taxon>
        <taxon>Haptophyta</taxon>
        <taxon>Prymnesiophyceae</taxon>
        <taxon>Prymnesiales</taxon>
        <taxon>Prymnesiaceae</taxon>
        <taxon>Haptolina</taxon>
    </lineage>
</organism>
<dbReference type="PROSITE" id="PS50088">
    <property type="entry name" value="ANK_REPEAT"/>
    <property type="match status" value="2"/>
</dbReference>
<evidence type="ECO:0000256" key="1">
    <source>
        <dbReference type="ARBA" id="ARBA00022737"/>
    </source>
</evidence>
<dbReference type="PANTHER" id="PTHR24193">
    <property type="entry name" value="ANKYRIN REPEAT PROTEIN"/>
    <property type="match status" value="1"/>
</dbReference>
<dbReference type="SUPFAM" id="SSF48403">
    <property type="entry name" value="Ankyrin repeat"/>
    <property type="match status" value="1"/>
</dbReference>
<sequence>MRFVSKGAVVDVTIYDGCTPLYIACQQGNAEMASLLINSGAAVNQPRAIDRNSNDGVTPLLIACLRGHTRVASILLTSGAAVNQARASSTTPTWLACSAGHLDCVQLLSSYGASRAFVCGRTAEQVALSRGHDEVVAWLVNSRLWCTPLHHLTSIGERARALLRGGADLNAAAWDGPTPLTLASDLSAAGNAPVGSAAHLVLRPAQNWSEVTHELFPEAARAQAVALLLLGYRLSRQDQFSGQEIAFSDVWVHHVMPRAVRRVSSLGARAFRLHTPFSRFAKATYSRASVVANMLLAPARALTKWS</sequence>
<dbReference type="GO" id="GO:0005634">
    <property type="term" value="C:nucleus"/>
    <property type="evidence" value="ECO:0007669"/>
    <property type="project" value="TreeGrafter"/>
</dbReference>
<dbReference type="PRINTS" id="PR01415">
    <property type="entry name" value="ANKYRIN"/>
</dbReference>
<evidence type="ECO:0000313" key="4">
    <source>
        <dbReference type="EMBL" id="CAE0121913.1"/>
    </source>
</evidence>
<feature type="repeat" description="ANK" evidence="3">
    <location>
        <begin position="55"/>
        <end position="87"/>
    </location>
</feature>
<dbReference type="SMART" id="SM00248">
    <property type="entry name" value="ANK"/>
    <property type="match status" value="4"/>
</dbReference>
<evidence type="ECO:0000256" key="3">
    <source>
        <dbReference type="PROSITE-ProRule" id="PRU00023"/>
    </source>
</evidence>
<dbReference type="InterPro" id="IPR036770">
    <property type="entry name" value="Ankyrin_rpt-contain_sf"/>
</dbReference>
<dbReference type="Pfam" id="PF12796">
    <property type="entry name" value="Ank_2"/>
    <property type="match status" value="2"/>
</dbReference>
<dbReference type="PANTHER" id="PTHR24193:SF121">
    <property type="entry name" value="ADA2A-CONTAINING COMPLEX COMPONENT 3, ISOFORM D"/>
    <property type="match status" value="1"/>
</dbReference>
<dbReference type="GO" id="GO:0000976">
    <property type="term" value="F:transcription cis-regulatory region binding"/>
    <property type="evidence" value="ECO:0007669"/>
    <property type="project" value="TreeGrafter"/>
</dbReference>
<accession>A0A7S3B400</accession>
<feature type="repeat" description="ANK" evidence="3">
    <location>
        <begin position="16"/>
        <end position="48"/>
    </location>
</feature>
<proteinExistence type="predicted"/>
<keyword evidence="2 3" id="KW-0040">ANK repeat</keyword>
<gene>
    <name evidence="4" type="ORF">HERI1096_LOCUS22614</name>
</gene>
<reference evidence="4" key="1">
    <citation type="submission" date="2021-01" db="EMBL/GenBank/DDBJ databases">
        <authorList>
            <person name="Corre E."/>
            <person name="Pelletier E."/>
            <person name="Niang G."/>
            <person name="Scheremetjew M."/>
            <person name="Finn R."/>
            <person name="Kale V."/>
            <person name="Holt S."/>
            <person name="Cochrane G."/>
            <person name="Meng A."/>
            <person name="Brown T."/>
            <person name="Cohen L."/>
        </authorList>
    </citation>
    <scope>NUCLEOTIDE SEQUENCE</scope>
    <source>
        <strain evidence="4">CCMP281</strain>
    </source>
</reference>
<keyword evidence="1" id="KW-0677">Repeat</keyword>
<dbReference type="Gene3D" id="1.25.40.20">
    <property type="entry name" value="Ankyrin repeat-containing domain"/>
    <property type="match status" value="1"/>
</dbReference>
<protein>
    <submittedName>
        <fullName evidence="4">Uncharacterized protein</fullName>
    </submittedName>
</protein>
<dbReference type="AlphaFoldDB" id="A0A7S3B400"/>
<name>A0A7S3B400_9EUKA</name>